<feature type="transmembrane region" description="Helical" evidence="1">
    <location>
        <begin position="76"/>
        <end position="94"/>
    </location>
</feature>
<reference evidence="2 3" key="1">
    <citation type="submission" date="2019-08" db="EMBL/GenBank/DDBJ databases">
        <title>Genome of Phaeodactylibacter luteus.</title>
        <authorList>
            <person name="Bowman J.P."/>
        </authorList>
    </citation>
    <scope>NUCLEOTIDE SEQUENCE [LARGE SCALE GENOMIC DNA]</scope>
    <source>
        <strain evidence="2 3">KCTC 42180</strain>
    </source>
</reference>
<sequence>MGKLLQNRSVRYGLIAGLAVVAIYFVAYLINKEWVFNSFLHWATVGLYVAAAWKAVEDERQAQEGGKLDLKEGIRAGFAVLVVSSLLYYVYYFVLHGLADPGLADVQAEVMREVLEARKAMLSEEQYEAFSASLNEESLRVTLPNTLLTYARSLIGYFLLALALAFIASRR</sequence>
<dbReference type="EMBL" id="VOOR01000023">
    <property type="protein sequence ID" value="TXB62824.1"/>
    <property type="molecule type" value="Genomic_DNA"/>
</dbReference>
<dbReference type="AlphaFoldDB" id="A0A5C6RLJ0"/>
<protein>
    <submittedName>
        <fullName evidence="2">DUF4199 domain-containing protein</fullName>
    </submittedName>
</protein>
<feature type="transmembrane region" description="Helical" evidence="1">
    <location>
        <begin position="147"/>
        <end position="168"/>
    </location>
</feature>
<dbReference type="InterPro" id="IPR025250">
    <property type="entry name" value="DUF4199"/>
</dbReference>
<dbReference type="Pfam" id="PF13858">
    <property type="entry name" value="DUF4199"/>
    <property type="match status" value="1"/>
</dbReference>
<gene>
    <name evidence="2" type="ORF">FRY97_12160</name>
</gene>
<keyword evidence="1" id="KW-0472">Membrane</keyword>
<feature type="transmembrane region" description="Helical" evidence="1">
    <location>
        <begin position="36"/>
        <end position="56"/>
    </location>
</feature>
<evidence type="ECO:0000313" key="2">
    <source>
        <dbReference type="EMBL" id="TXB62824.1"/>
    </source>
</evidence>
<comment type="caution">
    <text evidence="2">The sequence shown here is derived from an EMBL/GenBank/DDBJ whole genome shotgun (WGS) entry which is preliminary data.</text>
</comment>
<dbReference type="RefSeq" id="WP_147167810.1">
    <property type="nucleotide sequence ID" value="NZ_VOOR01000023.1"/>
</dbReference>
<evidence type="ECO:0000313" key="3">
    <source>
        <dbReference type="Proteomes" id="UP000321580"/>
    </source>
</evidence>
<name>A0A5C6RLJ0_9BACT</name>
<evidence type="ECO:0000256" key="1">
    <source>
        <dbReference type="SAM" id="Phobius"/>
    </source>
</evidence>
<organism evidence="2 3">
    <name type="scientific">Phaeodactylibacter luteus</name>
    <dbReference type="NCBI Taxonomy" id="1564516"/>
    <lineage>
        <taxon>Bacteria</taxon>
        <taxon>Pseudomonadati</taxon>
        <taxon>Bacteroidota</taxon>
        <taxon>Saprospiria</taxon>
        <taxon>Saprospirales</taxon>
        <taxon>Haliscomenobacteraceae</taxon>
        <taxon>Phaeodactylibacter</taxon>
    </lineage>
</organism>
<keyword evidence="1" id="KW-1133">Transmembrane helix</keyword>
<proteinExistence type="predicted"/>
<feature type="transmembrane region" description="Helical" evidence="1">
    <location>
        <begin position="12"/>
        <end position="30"/>
    </location>
</feature>
<keyword evidence="1" id="KW-0812">Transmembrane</keyword>
<dbReference type="Proteomes" id="UP000321580">
    <property type="component" value="Unassembled WGS sequence"/>
</dbReference>
<keyword evidence="3" id="KW-1185">Reference proteome</keyword>
<accession>A0A5C6RLJ0</accession>